<reference evidence="2" key="1">
    <citation type="submission" date="2023-07" db="EMBL/GenBank/DDBJ databases">
        <title>Chromosome-level genome assembly of Artemia franciscana.</title>
        <authorList>
            <person name="Jo E."/>
        </authorList>
    </citation>
    <scope>NUCLEOTIDE SEQUENCE</scope>
    <source>
        <tissue evidence="2">Whole body</tissue>
    </source>
</reference>
<protein>
    <submittedName>
        <fullName evidence="2">Uncharacterized protein</fullName>
    </submittedName>
</protein>
<evidence type="ECO:0000313" key="2">
    <source>
        <dbReference type="EMBL" id="KAK2702690.1"/>
    </source>
</evidence>
<organism evidence="2 3">
    <name type="scientific">Artemia franciscana</name>
    <name type="common">Brine shrimp</name>
    <name type="synonym">Artemia sanfranciscana</name>
    <dbReference type="NCBI Taxonomy" id="6661"/>
    <lineage>
        <taxon>Eukaryota</taxon>
        <taxon>Metazoa</taxon>
        <taxon>Ecdysozoa</taxon>
        <taxon>Arthropoda</taxon>
        <taxon>Crustacea</taxon>
        <taxon>Branchiopoda</taxon>
        <taxon>Anostraca</taxon>
        <taxon>Artemiidae</taxon>
        <taxon>Artemia</taxon>
    </lineage>
</organism>
<gene>
    <name evidence="2" type="ORF">QYM36_018707</name>
</gene>
<name>A0AA88L047_ARTSF</name>
<accession>A0AA88L047</accession>
<dbReference type="EMBL" id="JAVRJZ010000189">
    <property type="protein sequence ID" value="KAK2702690.1"/>
    <property type="molecule type" value="Genomic_DNA"/>
</dbReference>
<feature type="compositionally biased region" description="Basic and acidic residues" evidence="1">
    <location>
        <begin position="34"/>
        <end position="58"/>
    </location>
</feature>
<evidence type="ECO:0000256" key="1">
    <source>
        <dbReference type="SAM" id="MobiDB-lite"/>
    </source>
</evidence>
<proteinExistence type="predicted"/>
<sequence>MVTPITVNSTPATDKASIPIQSQRAARGVPPARVYRDEEGKADKEPWERLSNRTSNDDVEQRNMRILKRAGCLVKALALNSISDLLAVGDRLDDRDNKRIGQMKPDGRDWNFQDSHQVLDGNIPPNIVESDLKHQLLYDMTKAILCYKRRKLIANEFAFDEIMKRPTQASLQVALVQIMVDFSVYC</sequence>
<comment type="caution">
    <text evidence="2">The sequence shown here is derived from an EMBL/GenBank/DDBJ whole genome shotgun (WGS) entry which is preliminary data.</text>
</comment>
<keyword evidence="3" id="KW-1185">Reference proteome</keyword>
<feature type="region of interest" description="Disordered" evidence="1">
    <location>
        <begin position="1"/>
        <end position="58"/>
    </location>
</feature>
<feature type="compositionally biased region" description="Polar residues" evidence="1">
    <location>
        <begin position="1"/>
        <end position="12"/>
    </location>
</feature>
<dbReference type="AlphaFoldDB" id="A0AA88L047"/>
<evidence type="ECO:0000313" key="3">
    <source>
        <dbReference type="Proteomes" id="UP001187531"/>
    </source>
</evidence>
<dbReference type="Proteomes" id="UP001187531">
    <property type="component" value="Unassembled WGS sequence"/>
</dbReference>